<accession>A0AAE9PS61</accession>
<proteinExistence type="predicted"/>
<protein>
    <submittedName>
        <fullName evidence="1">Uncharacterized protein</fullName>
    </submittedName>
</protein>
<sequence>MANPIRGGFGGQLPLAYTPNPSPSYHKYDVTDYYQYTRCVGV</sequence>
<reference evidence="1" key="1">
    <citation type="submission" date="2022-11" db="EMBL/GenBank/DDBJ databases">
        <authorList>
            <person name="Vasilchenko N.G."/>
            <person name="Prazdnova E.V."/>
            <person name="Gorovtsov A.V."/>
            <person name="Chistyakov V.A."/>
            <person name="Pak M.L."/>
        </authorList>
    </citation>
    <scope>NUCLEOTIDE SEQUENCE</scope>
    <source>
        <strain evidence="1">R 4.5</strain>
    </source>
</reference>
<dbReference type="AlphaFoldDB" id="A0AAE9PS61"/>
<dbReference type="EMBL" id="CP097770">
    <property type="protein sequence ID" value="UZP76603.1"/>
    <property type="molecule type" value="Genomic_DNA"/>
</dbReference>
<organism evidence="1">
    <name type="scientific">Paenibacillus polymyxa</name>
    <name type="common">Bacillus polymyxa</name>
    <dbReference type="NCBI Taxonomy" id="1406"/>
    <lineage>
        <taxon>Bacteria</taxon>
        <taxon>Bacillati</taxon>
        <taxon>Bacillota</taxon>
        <taxon>Bacilli</taxon>
        <taxon>Bacillales</taxon>
        <taxon>Paenibacillaceae</taxon>
        <taxon>Paenibacillus</taxon>
    </lineage>
</organism>
<name>A0AAE9PS61_PAEPO</name>
<evidence type="ECO:0000313" key="1">
    <source>
        <dbReference type="EMBL" id="UZP76603.1"/>
    </source>
</evidence>
<gene>
    <name evidence="1" type="ORF">MF626_06395</name>
</gene>